<name>A0A5C8V2E2_9FLAO</name>
<evidence type="ECO:0008006" key="3">
    <source>
        <dbReference type="Google" id="ProtNLM"/>
    </source>
</evidence>
<evidence type="ECO:0000313" key="2">
    <source>
        <dbReference type="Proteomes" id="UP000321456"/>
    </source>
</evidence>
<accession>A0A5C8V2E2</accession>
<organism evidence="1 2">
    <name type="scientific">Flagellimonas hymeniacidonis</name>
    <dbReference type="NCBI Taxonomy" id="2603628"/>
    <lineage>
        <taxon>Bacteria</taxon>
        <taxon>Pseudomonadati</taxon>
        <taxon>Bacteroidota</taxon>
        <taxon>Flavobacteriia</taxon>
        <taxon>Flavobacteriales</taxon>
        <taxon>Flavobacteriaceae</taxon>
        <taxon>Flagellimonas</taxon>
    </lineage>
</organism>
<protein>
    <recommendedName>
        <fullName evidence="3">Apea-like HEPN domain-containing protein</fullName>
    </recommendedName>
</protein>
<dbReference type="EMBL" id="VRUR01000002">
    <property type="protein sequence ID" value="TXN35714.1"/>
    <property type="molecule type" value="Genomic_DNA"/>
</dbReference>
<keyword evidence="2" id="KW-1185">Reference proteome</keyword>
<reference evidence="1 2" key="1">
    <citation type="submission" date="2019-08" db="EMBL/GenBank/DDBJ databases">
        <title>Professor.</title>
        <authorList>
            <person name="Park J.S."/>
        </authorList>
    </citation>
    <scope>NUCLEOTIDE SEQUENCE [LARGE SCALE GENOMIC DNA]</scope>
    <source>
        <strain evidence="1 2">176CP5-101</strain>
    </source>
</reference>
<dbReference type="RefSeq" id="WP_147744473.1">
    <property type="nucleotide sequence ID" value="NZ_VRUR01000002.1"/>
</dbReference>
<comment type="caution">
    <text evidence="1">The sequence shown here is derived from an EMBL/GenBank/DDBJ whole genome shotgun (WGS) entry which is preliminary data.</text>
</comment>
<dbReference type="Proteomes" id="UP000321456">
    <property type="component" value="Unassembled WGS sequence"/>
</dbReference>
<evidence type="ECO:0000313" key="1">
    <source>
        <dbReference type="EMBL" id="TXN35714.1"/>
    </source>
</evidence>
<proteinExistence type="predicted"/>
<gene>
    <name evidence="1" type="ORF">FVB32_14165</name>
</gene>
<dbReference type="AlphaFoldDB" id="A0A5C8V2E2"/>
<sequence>MRVEDIIFFSPNFKTAYLNLDDDNELISAFVDRIEGFYFKPAEKLNEEFESFAKGLIVLTAIDFIGEFLIRTNNSDRIKRFCLGLNSIKKEDEKEAKKLVDILNNDYRNGLVHEGRIKNLGQFFNGIEALIVVGEGNSMVNPQILLNETRDRFYEYIEMIKQSKEELFQFRNKIKQRFEDEIKALPE</sequence>